<evidence type="ECO:0000313" key="1">
    <source>
        <dbReference type="EMBL" id="KAL3777860.1"/>
    </source>
</evidence>
<dbReference type="SUPFAM" id="SSF47473">
    <property type="entry name" value="EF-hand"/>
    <property type="match status" value="1"/>
</dbReference>
<dbReference type="Proteomes" id="UP001530400">
    <property type="component" value="Unassembled WGS sequence"/>
</dbReference>
<evidence type="ECO:0008006" key="3">
    <source>
        <dbReference type="Google" id="ProtNLM"/>
    </source>
</evidence>
<dbReference type="EMBL" id="JALLPJ020001023">
    <property type="protein sequence ID" value="KAL3777860.1"/>
    <property type="molecule type" value="Genomic_DNA"/>
</dbReference>
<comment type="caution">
    <text evidence="1">The sequence shown here is derived from an EMBL/GenBank/DDBJ whole genome shotgun (WGS) entry which is preliminary data.</text>
</comment>
<name>A0ABD3NP90_9STRA</name>
<gene>
    <name evidence="1" type="ORF">ACHAWO_004780</name>
</gene>
<accession>A0ABD3NP90</accession>
<proteinExistence type="predicted"/>
<dbReference type="InterPro" id="IPR011992">
    <property type="entry name" value="EF-hand-dom_pair"/>
</dbReference>
<sequence length="204" mass="22576">MGNQNSSSNRMAISAMAHMMKLTRGKLLMLRDHCVAVSESGDTPSGYQISRAKFLASMGVVKVSNEPDYEVLEKLLVLWDKNGTDRIDPLLFLAGVSPLASVMDVATKLRLAFEVFDYRETGTVTRDEMESVIGAINKVASFFGDAVLHEMQLGVIVDDLFEESRSFDEEEEVNYSDKLHTMAVHPLLIEFISGQGTARHGTVQ</sequence>
<dbReference type="Gene3D" id="1.10.238.10">
    <property type="entry name" value="EF-hand"/>
    <property type="match status" value="1"/>
</dbReference>
<dbReference type="AlphaFoldDB" id="A0ABD3NP90"/>
<keyword evidence="2" id="KW-1185">Reference proteome</keyword>
<evidence type="ECO:0000313" key="2">
    <source>
        <dbReference type="Proteomes" id="UP001530400"/>
    </source>
</evidence>
<reference evidence="1 2" key="1">
    <citation type="submission" date="2024-10" db="EMBL/GenBank/DDBJ databases">
        <title>Updated reference genomes for cyclostephanoid diatoms.</title>
        <authorList>
            <person name="Roberts W.R."/>
            <person name="Alverson A.J."/>
        </authorList>
    </citation>
    <scope>NUCLEOTIDE SEQUENCE [LARGE SCALE GENOMIC DNA]</scope>
    <source>
        <strain evidence="1 2">AJA010-31</strain>
    </source>
</reference>
<protein>
    <recommendedName>
        <fullName evidence="3">Calmodulin</fullName>
    </recommendedName>
</protein>
<organism evidence="1 2">
    <name type="scientific">Cyclotella atomus</name>
    <dbReference type="NCBI Taxonomy" id="382360"/>
    <lineage>
        <taxon>Eukaryota</taxon>
        <taxon>Sar</taxon>
        <taxon>Stramenopiles</taxon>
        <taxon>Ochrophyta</taxon>
        <taxon>Bacillariophyta</taxon>
        <taxon>Coscinodiscophyceae</taxon>
        <taxon>Thalassiosirophycidae</taxon>
        <taxon>Stephanodiscales</taxon>
        <taxon>Stephanodiscaceae</taxon>
        <taxon>Cyclotella</taxon>
    </lineage>
</organism>